<dbReference type="InterPro" id="IPR018356">
    <property type="entry name" value="Tscrpt_reg_HTH_DeoR_CS"/>
</dbReference>
<dbReference type="RefSeq" id="WP_055258141.1">
    <property type="nucleotide sequence ID" value="NZ_CAXUGA010000007.1"/>
</dbReference>
<evidence type="ECO:0000259" key="7">
    <source>
        <dbReference type="PROSITE" id="PS51000"/>
    </source>
</evidence>
<reference evidence="8 9" key="1">
    <citation type="submission" date="2015-09" db="EMBL/GenBank/DDBJ databases">
        <authorList>
            <consortium name="Pathogen Informatics"/>
        </authorList>
    </citation>
    <scope>NUCLEOTIDE SEQUENCE [LARGE SCALE GENOMIC DNA]</scope>
    <source>
        <strain evidence="8 9">2789STDY5608868</strain>
    </source>
</reference>
<dbReference type="InterPro" id="IPR014036">
    <property type="entry name" value="DeoR-like_C"/>
</dbReference>
<name>A0A173S1W8_ANAHA</name>
<sequence length="258" mass="28381">MKQRFTTQRRSQLVQMVVNEGSISITDAAKRLDVSIETVRKDIIHLDAQGMIKKVRGGAMRIKELDIEHPVSEKHSVNIDKKLAISKRALDFIPDGASIVLDAGSTPMILAELLAKKSGYTIFTNSAPALHALLESDNDIFVLGGHLRKSSGAMLGAWTNAMLENIHPDIAIIGTDACTPTGPMVTPYEEVTVKRNIFSVSQKTILLADSTKFEKTAAFLVCDWDDIDVLVTDSNVSQDVLEEYQNRVMITVADRDLT</sequence>
<keyword evidence="5" id="KW-0804">Transcription</keyword>
<dbReference type="GO" id="GO:0003677">
    <property type="term" value="F:DNA binding"/>
    <property type="evidence" value="ECO:0007669"/>
    <property type="project" value="UniProtKB-KW"/>
</dbReference>
<dbReference type="Proteomes" id="UP000095598">
    <property type="component" value="Unassembled WGS sequence"/>
</dbReference>
<dbReference type="EMBL" id="CYXT01000005">
    <property type="protein sequence ID" value="CUM84303.1"/>
    <property type="molecule type" value="Genomic_DNA"/>
</dbReference>
<keyword evidence="3" id="KW-0805">Transcription regulation</keyword>
<dbReference type="AlphaFoldDB" id="A0A173S1W8"/>
<dbReference type="PROSITE" id="PS00894">
    <property type="entry name" value="HTH_DEOR_1"/>
    <property type="match status" value="1"/>
</dbReference>
<dbReference type="GO" id="GO:0003700">
    <property type="term" value="F:DNA-binding transcription factor activity"/>
    <property type="evidence" value="ECO:0007669"/>
    <property type="project" value="InterPro"/>
</dbReference>
<evidence type="ECO:0000313" key="9">
    <source>
        <dbReference type="Proteomes" id="UP000095598"/>
    </source>
</evidence>
<feature type="domain" description="HTH deoR-type" evidence="7">
    <location>
        <begin position="6"/>
        <end position="61"/>
    </location>
</feature>
<comment type="function">
    <text evidence="6">Repressor of the lactose catabolism operon. Galactose-6-phosphate is the inducer.</text>
</comment>
<dbReference type="SUPFAM" id="SSF46785">
    <property type="entry name" value="Winged helix' DNA-binding domain"/>
    <property type="match status" value="1"/>
</dbReference>
<evidence type="ECO:0000256" key="5">
    <source>
        <dbReference type="ARBA" id="ARBA00023163"/>
    </source>
</evidence>
<dbReference type="InterPro" id="IPR050313">
    <property type="entry name" value="Carb_Metab_HTH_regulators"/>
</dbReference>
<dbReference type="Gene3D" id="3.40.50.1360">
    <property type="match status" value="1"/>
</dbReference>
<gene>
    <name evidence="8" type="primary">glpR_2</name>
    <name evidence="8" type="ORF">ERS852425_00963</name>
</gene>
<dbReference type="Pfam" id="PF08220">
    <property type="entry name" value="HTH_DeoR"/>
    <property type="match status" value="1"/>
</dbReference>
<dbReference type="InterPro" id="IPR036390">
    <property type="entry name" value="WH_DNA-bd_sf"/>
</dbReference>
<keyword evidence="2" id="KW-0678">Repressor</keyword>
<dbReference type="SMART" id="SM01134">
    <property type="entry name" value="DeoRC"/>
    <property type="match status" value="1"/>
</dbReference>
<evidence type="ECO:0000256" key="1">
    <source>
        <dbReference type="ARBA" id="ARBA00021390"/>
    </source>
</evidence>
<evidence type="ECO:0000313" key="8">
    <source>
        <dbReference type="EMBL" id="CUM84303.1"/>
    </source>
</evidence>
<dbReference type="SUPFAM" id="SSF100950">
    <property type="entry name" value="NagB/RpiA/CoA transferase-like"/>
    <property type="match status" value="1"/>
</dbReference>
<evidence type="ECO:0000256" key="4">
    <source>
        <dbReference type="ARBA" id="ARBA00023125"/>
    </source>
</evidence>
<dbReference type="SMART" id="SM00420">
    <property type="entry name" value="HTH_DEOR"/>
    <property type="match status" value="1"/>
</dbReference>
<protein>
    <recommendedName>
        <fullName evidence="1">Lactose phosphotransferase system repressor</fullName>
    </recommendedName>
</protein>
<dbReference type="PANTHER" id="PTHR30363">
    <property type="entry name" value="HTH-TYPE TRANSCRIPTIONAL REGULATOR SRLR-RELATED"/>
    <property type="match status" value="1"/>
</dbReference>
<organism evidence="8 9">
    <name type="scientific">Anaerostipes hadrus</name>
    <dbReference type="NCBI Taxonomy" id="649756"/>
    <lineage>
        <taxon>Bacteria</taxon>
        <taxon>Bacillati</taxon>
        <taxon>Bacillota</taxon>
        <taxon>Clostridia</taxon>
        <taxon>Lachnospirales</taxon>
        <taxon>Lachnospiraceae</taxon>
        <taxon>Anaerostipes</taxon>
    </lineage>
</organism>
<keyword evidence="4" id="KW-0238">DNA-binding</keyword>
<dbReference type="InterPro" id="IPR036388">
    <property type="entry name" value="WH-like_DNA-bd_sf"/>
</dbReference>
<dbReference type="PANTHER" id="PTHR30363:SF4">
    <property type="entry name" value="GLYCEROL-3-PHOSPHATE REGULON REPRESSOR"/>
    <property type="match status" value="1"/>
</dbReference>
<dbReference type="Pfam" id="PF00455">
    <property type="entry name" value="DeoRC"/>
    <property type="match status" value="1"/>
</dbReference>
<dbReference type="Gene3D" id="1.10.10.10">
    <property type="entry name" value="Winged helix-like DNA-binding domain superfamily/Winged helix DNA-binding domain"/>
    <property type="match status" value="1"/>
</dbReference>
<evidence type="ECO:0000256" key="3">
    <source>
        <dbReference type="ARBA" id="ARBA00023015"/>
    </source>
</evidence>
<dbReference type="InterPro" id="IPR001034">
    <property type="entry name" value="DeoR_HTH"/>
</dbReference>
<accession>A0A173S1W8</accession>
<dbReference type="InterPro" id="IPR037171">
    <property type="entry name" value="NagB/RpiA_transferase-like"/>
</dbReference>
<evidence type="ECO:0000256" key="2">
    <source>
        <dbReference type="ARBA" id="ARBA00022491"/>
    </source>
</evidence>
<evidence type="ECO:0000256" key="6">
    <source>
        <dbReference type="ARBA" id="ARBA00024937"/>
    </source>
</evidence>
<dbReference type="PROSITE" id="PS51000">
    <property type="entry name" value="HTH_DEOR_2"/>
    <property type="match status" value="1"/>
</dbReference>
<proteinExistence type="predicted"/>